<dbReference type="GeneID" id="64589788"/>
<evidence type="ECO:0000313" key="1">
    <source>
        <dbReference type="EMBL" id="KAG1786359.1"/>
    </source>
</evidence>
<dbReference type="EMBL" id="JABBWE010000093">
    <property type="protein sequence ID" value="KAG1786359.1"/>
    <property type="molecule type" value="Genomic_DNA"/>
</dbReference>
<protein>
    <submittedName>
        <fullName evidence="1">Uncharacterized protein</fullName>
    </submittedName>
</protein>
<accession>A0A9P7DAN7</accession>
<comment type="caution">
    <text evidence="1">The sequence shown here is derived from an EMBL/GenBank/DDBJ whole genome shotgun (WGS) entry which is preliminary data.</text>
</comment>
<dbReference type="Proteomes" id="UP000719766">
    <property type="component" value="Unassembled WGS sequence"/>
</dbReference>
<dbReference type="AlphaFoldDB" id="A0A9P7DAN7"/>
<name>A0A9P7DAN7_9AGAM</name>
<proteinExistence type="predicted"/>
<dbReference type="RefSeq" id="XP_041153813.1">
    <property type="nucleotide sequence ID" value="XM_041296024.1"/>
</dbReference>
<gene>
    <name evidence="1" type="ORF">HD556DRAFT_1054538</name>
</gene>
<evidence type="ECO:0000313" key="2">
    <source>
        <dbReference type="Proteomes" id="UP000719766"/>
    </source>
</evidence>
<keyword evidence="2" id="KW-1185">Reference proteome</keyword>
<dbReference type="OrthoDB" id="2682726at2759"/>
<organism evidence="1 2">
    <name type="scientific">Suillus plorans</name>
    <dbReference type="NCBI Taxonomy" id="116603"/>
    <lineage>
        <taxon>Eukaryota</taxon>
        <taxon>Fungi</taxon>
        <taxon>Dikarya</taxon>
        <taxon>Basidiomycota</taxon>
        <taxon>Agaricomycotina</taxon>
        <taxon>Agaricomycetes</taxon>
        <taxon>Agaricomycetidae</taxon>
        <taxon>Boletales</taxon>
        <taxon>Suillineae</taxon>
        <taxon>Suillaceae</taxon>
        <taxon>Suillus</taxon>
    </lineage>
</organism>
<sequence length="161" mass="17959">MLIHVVAHRSQAETLSNGHCVMIQSKVLSVSSGSSPLESIVQLISAAVIIFEHSFYIFDQRPYLQDRQNSDPCFYVALEQYMPSPHAAAVREGVSVAVHAFQGRSSTSKVKRLFGRFQPGTQSIRDSQKMELVDTIVKIALEHRLPRPQQQAVQHNTDGIC</sequence>
<reference evidence="1" key="1">
    <citation type="journal article" date="2020" name="New Phytol.">
        <title>Comparative genomics reveals dynamic genome evolution in host specialist ectomycorrhizal fungi.</title>
        <authorList>
            <person name="Lofgren L.A."/>
            <person name="Nguyen N.H."/>
            <person name="Vilgalys R."/>
            <person name="Ruytinx J."/>
            <person name="Liao H.L."/>
            <person name="Branco S."/>
            <person name="Kuo A."/>
            <person name="LaButti K."/>
            <person name="Lipzen A."/>
            <person name="Andreopoulos W."/>
            <person name="Pangilinan J."/>
            <person name="Riley R."/>
            <person name="Hundley H."/>
            <person name="Na H."/>
            <person name="Barry K."/>
            <person name="Grigoriev I.V."/>
            <person name="Stajich J.E."/>
            <person name="Kennedy P.G."/>
        </authorList>
    </citation>
    <scope>NUCLEOTIDE SEQUENCE</scope>
    <source>
        <strain evidence="1">S12</strain>
    </source>
</reference>